<keyword evidence="2" id="KW-0812">Transmembrane</keyword>
<evidence type="ECO:0000313" key="4">
    <source>
        <dbReference type="Proteomes" id="UP000249458"/>
    </source>
</evidence>
<evidence type="ECO:0000313" key="3">
    <source>
        <dbReference type="EMBL" id="RAP38457.1"/>
    </source>
</evidence>
<proteinExistence type="predicted"/>
<keyword evidence="2" id="KW-0472">Membrane</keyword>
<sequence length="1300" mass="145545">MKEKKEQVFVQVNLGTDTYYTPTPEEDPVNYPDGEALSVAGQLVDSNGVRRDDESPYVSDKVEVIIGPDTLGKAVYSRIARQMESLLKAILRGDDRAAIIAHSRGGVETILLTHYMNAIKNLFNQNKGSNYEQFITLLKADPVVGPFLANATITHKLQQEVFPQLKAVYEQKQTIDLKLSIFVLDPVPGDVPIYGWDDKLFYQPLPEIVDQAEIVYYENEMSWGFTPIMPKAPVHEGAKFSAITIPGHHGTGSSGNNCDQTGKPVPAVPRKSGEGNANAKQAHKLVFLKLLRFLNDNQVQFDMNSFANAPEKGLLNRVIRSLNKHKLTDKDHPLVSTKQTEGEPIETVINSECLVPATYHSYYKMQDNELAYKVFNNTNYAWLGQRNKRFREALQDGKYVPLSSVIPPVSGFVNEEHAKIAREKLFKDFGIDATSSIDHLLTQATQTLVSGFLAAVAKPEKQLNAIAVDLSVSSSITESWTNLIPAEKPAGMPSTVANLLATESGQKMIKEGFSAVVEKISQSYLSAGLDPATRWTLYQAIVGAFNQFEETLINLKSSAESQSSQPVPVGAVAAVAAIAATSSAQNKHSELSKLLEEVKEDAKSSLVKTFAQYQQNLEHELQNIIATIKTPKHDKLVNGFTKIAFSIVKKNADTKEINSEEDKRFFAALEERVSGVKDSDYPETIALLWPLIKGDIIEIYGLAGENAEAIDSIDSELLSKYFDTEPSWSDFELLFEKLINFQRDLKAVEILPTDEYLHELQLNLNALCDCAARYLPAPGGDSEFAKQVRCFRILAGKDEFPSIEKIKGEYHQLEETLAELLIKNKDLSEISERLSQARIHAEEKVKALESENAASLLLMQALTAQIEDFQLKTASLKNQLEARNREKEELTVEKADLQNTVESLRQEIASYAQRINVLSSEKDRLDAQNKELLSTLSKFKGMKEHIQALLEDNQRLQSGNDRLKDEVAVLKREKSEAVAQQFEMVMEAQAKDRQLSAAANENLELKSQLEVITKTRKELDKQNQSLAEENARLRAEIEAKSRRMEEARRFQQEAARENEALKSENSDLRNQSAQAKESAERQMAQFNAENSRLAAELDQATERNEAQESDVRRLETEKAQLEQELAHARASQSLQDEAKRVELLRALNSDTQRKCLNTISDELIPLIDGYLEHLNNKKDPIAEQKKQIVSNLRAILTDEVKIPLAVDRMKEYQTKLTQADKEMLSSHRDGPWTRFASNSLKILAIAITGVLPGLAILGAYSLMTGKSPMFWQAQGNRTMRKVEDTINHSLKEFETPGRTL</sequence>
<comment type="caution">
    <text evidence="3">The sequence shown here is derived from an EMBL/GenBank/DDBJ whole genome shotgun (WGS) entry which is preliminary data.</text>
</comment>
<dbReference type="RefSeq" id="WP_112218098.1">
    <property type="nucleotide sequence ID" value="NZ_MVJN01000001.1"/>
</dbReference>
<reference evidence="3 4" key="1">
    <citation type="submission" date="2017-02" db="EMBL/GenBank/DDBJ databases">
        <title>Legionella quilivanii strain from human: case report and whole genome sequencing analysis.</title>
        <authorList>
            <person name="Lalancette C."/>
            <person name="Leduc J.-M."/>
            <person name="Levesque S."/>
            <person name="Fournier E."/>
            <person name="Saoud J."/>
            <person name="Faucher S.P."/>
            <person name="Bernard K."/>
            <person name="Martineau C."/>
            <person name="Longtin J."/>
        </authorList>
    </citation>
    <scope>NUCLEOTIDE SEQUENCE [LARGE SCALE GENOMIC DNA]</scope>
    <source>
        <strain evidence="3 4">ID143958</strain>
    </source>
</reference>
<feature type="compositionally biased region" description="Basic and acidic residues" evidence="1">
    <location>
        <begin position="1048"/>
        <end position="1067"/>
    </location>
</feature>
<keyword evidence="2" id="KW-1133">Transmembrane helix</keyword>
<dbReference type="Proteomes" id="UP000249458">
    <property type="component" value="Unassembled WGS sequence"/>
</dbReference>
<protein>
    <submittedName>
        <fullName evidence="3">Uncharacterized protein</fullName>
    </submittedName>
</protein>
<feature type="region of interest" description="Disordered" evidence="1">
    <location>
        <begin position="1048"/>
        <end position="1084"/>
    </location>
</feature>
<name>A0A364LN24_9GAMM</name>
<dbReference type="PANTHER" id="PTHR43941">
    <property type="entry name" value="STRUCTURAL MAINTENANCE OF CHROMOSOMES PROTEIN 2"/>
    <property type="match status" value="1"/>
</dbReference>
<dbReference type="GO" id="GO:0000785">
    <property type="term" value="C:chromatin"/>
    <property type="evidence" value="ECO:0007669"/>
    <property type="project" value="TreeGrafter"/>
</dbReference>
<dbReference type="GO" id="GO:0000793">
    <property type="term" value="C:condensed chromosome"/>
    <property type="evidence" value="ECO:0007669"/>
    <property type="project" value="TreeGrafter"/>
</dbReference>
<organism evidence="3 4">
    <name type="scientific">Legionella quinlivanii</name>
    <dbReference type="NCBI Taxonomy" id="45073"/>
    <lineage>
        <taxon>Bacteria</taxon>
        <taxon>Pseudomonadati</taxon>
        <taxon>Pseudomonadota</taxon>
        <taxon>Gammaproteobacteria</taxon>
        <taxon>Legionellales</taxon>
        <taxon>Legionellaceae</taxon>
        <taxon>Legionella</taxon>
    </lineage>
</organism>
<accession>A0A364LN24</accession>
<dbReference type="GO" id="GO:0003682">
    <property type="term" value="F:chromatin binding"/>
    <property type="evidence" value="ECO:0007669"/>
    <property type="project" value="TreeGrafter"/>
</dbReference>
<gene>
    <name evidence="3" type="ORF">B1207_00780</name>
</gene>
<feature type="transmembrane region" description="Helical" evidence="2">
    <location>
        <begin position="1242"/>
        <end position="1262"/>
    </location>
</feature>
<dbReference type="EMBL" id="MVJN01000001">
    <property type="protein sequence ID" value="RAP38457.1"/>
    <property type="molecule type" value="Genomic_DNA"/>
</dbReference>
<evidence type="ECO:0000256" key="2">
    <source>
        <dbReference type="SAM" id="Phobius"/>
    </source>
</evidence>
<dbReference type="GO" id="GO:0000796">
    <property type="term" value="C:condensin complex"/>
    <property type="evidence" value="ECO:0007669"/>
    <property type="project" value="TreeGrafter"/>
</dbReference>
<evidence type="ECO:0000256" key="1">
    <source>
        <dbReference type="SAM" id="MobiDB-lite"/>
    </source>
</evidence>
<dbReference type="PANTHER" id="PTHR43941:SF1">
    <property type="entry name" value="STRUCTURAL MAINTENANCE OF CHROMOSOMES PROTEIN 2"/>
    <property type="match status" value="1"/>
</dbReference>